<evidence type="ECO:0000256" key="7">
    <source>
        <dbReference type="SAM" id="MobiDB-lite"/>
    </source>
</evidence>
<dbReference type="SUPFAM" id="SSF50129">
    <property type="entry name" value="GroES-like"/>
    <property type="match status" value="1"/>
</dbReference>
<protein>
    <submittedName>
        <fullName evidence="9">Zinc-binding dehydrogenase</fullName>
    </submittedName>
</protein>
<dbReference type="Gene3D" id="3.40.50.720">
    <property type="entry name" value="NAD(P)-binding Rossmann-like Domain"/>
    <property type="match status" value="1"/>
</dbReference>
<dbReference type="Pfam" id="PF00107">
    <property type="entry name" value="ADH_zinc_N"/>
    <property type="match status" value="1"/>
</dbReference>
<evidence type="ECO:0000256" key="4">
    <source>
        <dbReference type="ARBA" id="ARBA00022833"/>
    </source>
</evidence>
<comment type="similarity">
    <text evidence="2 6">Belongs to the zinc-containing alcohol dehydrogenase family.</text>
</comment>
<reference evidence="9 10" key="1">
    <citation type="submission" date="2024-09" db="EMBL/GenBank/DDBJ databases">
        <authorList>
            <person name="Salinas-Garcia M.A."/>
            <person name="Prieme A."/>
        </authorList>
    </citation>
    <scope>NUCLEOTIDE SEQUENCE [LARGE SCALE GENOMIC DNA]</scope>
    <source>
        <strain evidence="9 10">DSM 21081</strain>
    </source>
</reference>
<dbReference type="InterPro" id="IPR036291">
    <property type="entry name" value="NAD(P)-bd_dom_sf"/>
</dbReference>
<dbReference type="PANTHER" id="PTHR43350:SF2">
    <property type="entry name" value="GROES-LIKE ZINC-BINDING ALCOHOL DEHYDROGENASE FAMILY PROTEIN"/>
    <property type="match status" value="1"/>
</dbReference>
<name>A0ABV4UQY8_9MICC</name>
<evidence type="ECO:0000256" key="2">
    <source>
        <dbReference type="ARBA" id="ARBA00008072"/>
    </source>
</evidence>
<dbReference type="InterPro" id="IPR013149">
    <property type="entry name" value="ADH-like_C"/>
</dbReference>
<dbReference type="Gene3D" id="3.90.180.10">
    <property type="entry name" value="Medium-chain alcohol dehydrogenases, catalytic domain"/>
    <property type="match status" value="1"/>
</dbReference>
<dbReference type="InterPro" id="IPR013154">
    <property type="entry name" value="ADH-like_N"/>
</dbReference>
<dbReference type="PROSITE" id="PS00059">
    <property type="entry name" value="ADH_ZINC"/>
    <property type="match status" value="1"/>
</dbReference>
<evidence type="ECO:0000313" key="9">
    <source>
        <dbReference type="EMBL" id="MFB0836088.1"/>
    </source>
</evidence>
<evidence type="ECO:0000256" key="1">
    <source>
        <dbReference type="ARBA" id="ARBA00001947"/>
    </source>
</evidence>
<evidence type="ECO:0000256" key="6">
    <source>
        <dbReference type="RuleBase" id="RU361277"/>
    </source>
</evidence>
<comment type="caution">
    <text evidence="9">The sequence shown here is derived from an EMBL/GenBank/DDBJ whole genome shotgun (WGS) entry which is preliminary data.</text>
</comment>
<evidence type="ECO:0000313" key="10">
    <source>
        <dbReference type="Proteomes" id="UP001575652"/>
    </source>
</evidence>
<organism evidence="9 10">
    <name type="scientific">Arthrobacter halodurans</name>
    <dbReference type="NCBI Taxonomy" id="516699"/>
    <lineage>
        <taxon>Bacteria</taxon>
        <taxon>Bacillati</taxon>
        <taxon>Actinomycetota</taxon>
        <taxon>Actinomycetes</taxon>
        <taxon>Micrococcales</taxon>
        <taxon>Micrococcaceae</taxon>
        <taxon>Arthrobacter</taxon>
    </lineage>
</organism>
<keyword evidence="5" id="KW-0560">Oxidoreductase</keyword>
<evidence type="ECO:0000256" key="3">
    <source>
        <dbReference type="ARBA" id="ARBA00022723"/>
    </source>
</evidence>
<keyword evidence="10" id="KW-1185">Reference proteome</keyword>
<dbReference type="RefSeq" id="WP_373973264.1">
    <property type="nucleotide sequence ID" value="NZ_JBHDLJ010000017.1"/>
</dbReference>
<dbReference type="PANTHER" id="PTHR43350">
    <property type="entry name" value="NAD-DEPENDENT ALCOHOL DEHYDROGENASE"/>
    <property type="match status" value="1"/>
</dbReference>
<dbReference type="InterPro" id="IPR002328">
    <property type="entry name" value="ADH_Zn_CS"/>
</dbReference>
<accession>A0ABV4UQY8</accession>
<dbReference type="InterPro" id="IPR011032">
    <property type="entry name" value="GroES-like_sf"/>
</dbReference>
<dbReference type="EMBL" id="JBHDLJ010000017">
    <property type="protein sequence ID" value="MFB0836088.1"/>
    <property type="molecule type" value="Genomic_DNA"/>
</dbReference>
<gene>
    <name evidence="9" type="ORF">ACETWP_15980</name>
</gene>
<dbReference type="SUPFAM" id="SSF51735">
    <property type="entry name" value="NAD(P)-binding Rossmann-fold domains"/>
    <property type="match status" value="1"/>
</dbReference>
<proteinExistence type="inferred from homology"/>
<keyword evidence="4 6" id="KW-0862">Zinc</keyword>
<sequence length="376" mass="39159">MKTHVLHESSADLVPEDLPRPTPGPGEVLIRVAACGVCHTDLHVIKGEVAFPRPCVLGHEVSGVVEETGPSVTGLEPGQRVACSFIMPCGACRHCAAGNEDLCEEFFAKNRLRGQLYDGTSRLADAAGRPVAMYSMAGLAEYAVVPATAVFALPDEIDLEDAAILGCSVFTSYGAVRNVAELQPGETVAVVAVGGIGLNIVQMAAAHGAGRIVAVDISDEKLALARELGATDTVNSLHGDPVAAVRALTGGRGVDVAFEAFGSGPTVKTATELVDDGGRVVLVGIAPAGVEAGLNIAHIVRRKIRVLGSYGARAGTDMPRVLELVAEGRIGLRRLITDRYDFADADRAYKDLDARRIRGRAILTYGIPDDGGPAPA</sequence>
<evidence type="ECO:0000259" key="8">
    <source>
        <dbReference type="SMART" id="SM00829"/>
    </source>
</evidence>
<feature type="compositionally biased region" description="Basic and acidic residues" evidence="7">
    <location>
        <begin position="1"/>
        <end position="10"/>
    </location>
</feature>
<dbReference type="Proteomes" id="UP001575652">
    <property type="component" value="Unassembled WGS sequence"/>
</dbReference>
<keyword evidence="3 6" id="KW-0479">Metal-binding</keyword>
<dbReference type="InterPro" id="IPR020843">
    <property type="entry name" value="ER"/>
</dbReference>
<evidence type="ECO:0000256" key="5">
    <source>
        <dbReference type="ARBA" id="ARBA00023002"/>
    </source>
</evidence>
<feature type="region of interest" description="Disordered" evidence="7">
    <location>
        <begin position="1"/>
        <end position="20"/>
    </location>
</feature>
<comment type="cofactor">
    <cofactor evidence="1 6">
        <name>Zn(2+)</name>
        <dbReference type="ChEBI" id="CHEBI:29105"/>
    </cofactor>
</comment>
<dbReference type="Pfam" id="PF08240">
    <property type="entry name" value="ADH_N"/>
    <property type="match status" value="1"/>
</dbReference>
<feature type="domain" description="Enoyl reductase (ER)" evidence="8">
    <location>
        <begin position="8"/>
        <end position="363"/>
    </location>
</feature>
<dbReference type="SMART" id="SM00829">
    <property type="entry name" value="PKS_ER"/>
    <property type="match status" value="1"/>
</dbReference>